<accession>A0A6S6XU07</accession>
<reference evidence="3 4" key="1">
    <citation type="submission" date="2020-03" db="EMBL/GenBank/DDBJ databases">
        <authorList>
            <consortium name="Genoscope - CEA"/>
            <person name="William W."/>
        </authorList>
    </citation>
    <scope>NUCLEOTIDE SEQUENCE [LARGE SCALE GENOMIC DNA]</scope>
    <source>
        <strain evidence="4">DSM 16959</strain>
    </source>
</reference>
<name>A0A6S6XU07_9PROT</name>
<dbReference type="KEGG" id="doe:DENOEST_0265"/>
<comment type="similarity">
    <text evidence="1">Belongs to the glycosyltransferase 2 family. WaaE/KdtX subfamily.</text>
</comment>
<dbReference type="InterPro" id="IPR001173">
    <property type="entry name" value="Glyco_trans_2-like"/>
</dbReference>
<evidence type="ECO:0000259" key="2">
    <source>
        <dbReference type="Pfam" id="PF00535"/>
    </source>
</evidence>
<evidence type="ECO:0000313" key="4">
    <source>
        <dbReference type="Proteomes" id="UP000515733"/>
    </source>
</evidence>
<organism evidence="3 4">
    <name type="scientific">Denitratisoma oestradiolicum</name>
    <dbReference type="NCBI Taxonomy" id="311182"/>
    <lineage>
        <taxon>Bacteria</taxon>
        <taxon>Pseudomonadati</taxon>
        <taxon>Pseudomonadota</taxon>
        <taxon>Betaproteobacteria</taxon>
        <taxon>Nitrosomonadales</taxon>
        <taxon>Sterolibacteriaceae</taxon>
        <taxon>Denitratisoma</taxon>
    </lineage>
</organism>
<proteinExistence type="inferred from homology"/>
<dbReference type="RefSeq" id="WP_145770086.1">
    <property type="nucleotide sequence ID" value="NZ_LR778301.1"/>
</dbReference>
<dbReference type="SUPFAM" id="SSF53448">
    <property type="entry name" value="Nucleotide-diphospho-sugar transferases"/>
    <property type="match status" value="1"/>
</dbReference>
<dbReference type="InterPro" id="IPR029044">
    <property type="entry name" value="Nucleotide-diphossugar_trans"/>
</dbReference>
<dbReference type="PANTHER" id="PTHR43630:SF2">
    <property type="entry name" value="GLYCOSYLTRANSFERASE"/>
    <property type="match status" value="1"/>
</dbReference>
<keyword evidence="4" id="KW-1185">Reference proteome</keyword>
<keyword evidence="3" id="KW-0808">Transferase</keyword>
<evidence type="ECO:0000313" key="3">
    <source>
        <dbReference type="EMBL" id="CAB1367437.1"/>
    </source>
</evidence>
<dbReference type="GO" id="GO:0016757">
    <property type="term" value="F:glycosyltransferase activity"/>
    <property type="evidence" value="ECO:0007669"/>
    <property type="project" value="UniProtKB-KW"/>
</dbReference>
<dbReference type="Gene3D" id="3.90.550.10">
    <property type="entry name" value="Spore Coat Polysaccharide Biosynthesis Protein SpsA, Chain A"/>
    <property type="match status" value="1"/>
</dbReference>
<dbReference type="Proteomes" id="UP000515733">
    <property type="component" value="Chromosome"/>
</dbReference>
<keyword evidence="3" id="KW-0328">Glycosyltransferase</keyword>
<dbReference type="EMBL" id="LR778301">
    <property type="protein sequence ID" value="CAB1367437.1"/>
    <property type="molecule type" value="Genomic_DNA"/>
</dbReference>
<feature type="domain" description="Glycosyltransferase 2-like" evidence="2">
    <location>
        <begin position="9"/>
        <end position="94"/>
    </location>
</feature>
<sequence length="253" mass="28282">MSTRRLPLSAVLITHNAASQLAACLDSLAFCDEIVVVDSGSDDGTADLAQRHGARVIASDWRGFGPQKQYAVEQATHDWVLCIDADERVSPALALSIDTALAAPSHGAYRFPRCNRFMGRYLRHGEGYPDWSLRLFDRRRARWSDDAVHEKVLTETPVGELRGDLLHDSAETLESYLTKQNRYTTLAAREAIARDKKASVSRLLLGPPVRFIKFYFLRLGFLDGLPGLVHIVIGCTNTFFKYAKILAFQADRD</sequence>
<dbReference type="OrthoDB" id="9815923at2"/>
<dbReference type="CDD" id="cd02511">
    <property type="entry name" value="Beta4Glucosyltransferase"/>
    <property type="match status" value="1"/>
</dbReference>
<dbReference type="PANTHER" id="PTHR43630">
    <property type="entry name" value="POLY-BETA-1,6-N-ACETYL-D-GLUCOSAMINE SYNTHASE"/>
    <property type="match status" value="1"/>
</dbReference>
<dbReference type="EC" id="2.4.-.-" evidence="3"/>
<evidence type="ECO:0000256" key="1">
    <source>
        <dbReference type="ARBA" id="ARBA00038494"/>
    </source>
</evidence>
<gene>
    <name evidence="3" type="primary">kdtX</name>
    <name evidence="3" type="ORF">DENOEST_0265</name>
</gene>
<dbReference type="Pfam" id="PF00535">
    <property type="entry name" value="Glycos_transf_2"/>
    <property type="match status" value="1"/>
</dbReference>
<dbReference type="AlphaFoldDB" id="A0A6S6XU07"/>
<protein>
    <submittedName>
        <fullName evidence="3">Lipopolysaccharide core biosynthesis glycosyltransferase KdtX</fullName>
        <ecNumber evidence="3">2.4.-.-</ecNumber>
    </submittedName>
</protein>